<dbReference type="GO" id="GO:0006355">
    <property type="term" value="P:regulation of DNA-templated transcription"/>
    <property type="evidence" value="ECO:0007669"/>
    <property type="project" value="InterPro"/>
</dbReference>
<keyword evidence="1" id="KW-0175">Coiled coil</keyword>
<sequence>MNCFKPFFFTLITLLFFSFFSFSQELPPVLSFTTEDYNADNQNWSVTQTKSKDLFFANSKGLLKFDGERWELLGSPNKTILRSVFAVDNSVYSGAYMDFGVWEKNEQDNYKYTSLSKDLDLTEDEQFWKIDQLNQFIVFQSLHSIYLYNTTNQSFEVISSEFGITKMMVVNNILYYHKVDEGVFKLINGQEIPVNTTSLIQNSLVLNIYDINDKLYAQTQYNGIIKLSDNSAYVPNNYLDLWPNISVYNSIQVDNGDIYLGTISHGLLKLSNNQIEFHLNQENNLNNNTILNLYQDVKGNIWLGLDNGINCVNTASKISIYNDGNGDLGTVYTSIKIKDTIYLGTNQGLFYRDKNSSNFNFIKGTKGQVWSLFNHNNQLFCGHNIGTFLIDNAKARLISNVQGTWSFKAVDQSTVISGNYNGLHKYKKQDTTWVYEQKIEGFNISTKYFEFLNKDEILVNHEYKGIYKLKLNDSLTEITSVKKDFSVPKGLYSSIIKYQDKILYAYKNGIFSYNNTKKQFQKDSILSQFYSYDQYTSGRLVKTKDGKIWAFSKSDITLLLPSSLKNGYTTIKLPINNESRRQISGYENVSLLASDSYLLGSSNGYLKLNLSQFKQPNPEVNLNKIVVSSKNKDTSFVATAGRNIFKNKHNDIAFFFTAYNYQSVFKSEYQYKLDNYSNKWSDWQSNGQVNFKNLPHGNYTFKLRSRIGKENLSDVLSYSFEIKKPLYLTNKMLVLYVFILIGFGFFVHFLYKMYYKKQKKQLQEKLKNDLELKELEAQRKIMRIKNEKLEQDIENKNRELAISTMSLIKKNEFLASIKKDLKEVKAKKGKQLDHVLKTINKNLNNSDDWSFFEEAFNNADKDFLKKIKSKHPSLTPNDLRLCAYLRLNLSSKEIAPLFNISTRSVEVKRYRLRKKMNLDRNDSLTNYILEL</sequence>
<dbReference type="EMBL" id="FQTW01000003">
    <property type="protein sequence ID" value="SHE58271.1"/>
    <property type="molecule type" value="Genomic_DNA"/>
</dbReference>
<gene>
    <name evidence="5" type="ORF">SAMN05444278_10328</name>
</gene>
<feature type="chain" id="PRO_5012793194" evidence="3">
    <location>
        <begin position="24"/>
        <end position="931"/>
    </location>
</feature>
<dbReference type="InterPro" id="IPR036388">
    <property type="entry name" value="WH-like_DNA-bd_sf"/>
</dbReference>
<keyword evidence="6" id="KW-1185">Reference proteome</keyword>
<dbReference type="InterPro" id="IPR013783">
    <property type="entry name" value="Ig-like_fold"/>
</dbReference>
<evidence type="ECO:0000313" key="6">
    <source>
        <dbReference type="Proteomes" id="UP000184462"/>
    </source>
</evidence>
<feature type="signal peptide" evidence="3">
    <location>
        <begin position="1"/>
        <end position="23"/>
    </location>
</feature>
<dbReference type="InterPro" id="IPR015943">
    <property type="entry name" value="WD40/YVTN_repeat-like_dom_sf"/>
</dbReference>
<keyword evidence="2" id="KW-0812">Transmembrane</keyword>
<dbReference type="Proteomes" id="UP000184462">
    <property type="component" value="Unassembled WGS sequence"/>
</dbReference>
<feature type="coiled-coil region" evidence="1">
    <location>
        <begin position="756"/>
        <end position="806"/>
    </location>
</feature>
<evidence type="ECO:0000256" key="2">
    <source>
        <dbReference type="SAM" id="Phobius"/>
    </source>
</evidence>
<dbReference type="Gene3D" id="2.130.10.10">
    <property type="entry name" value="YVTN repeat-like/Quinoprotein amine dehydrogenase"/>
    <property type="match status" value="2"/>
</dbReference>
<accession>A0A1M4UNC9</accession>
<dbReference type="Gene3D" id="2.60.40.10">
    <property type="entry name" value="Immunoglobulins"/>
    <property type="match status" value="1"/>
</dbReference>
<dbReference type="STRING" id="1155689.SAMN05444278_10328"/>
<proteinExistence type="predicted"/>
<name>A0A1M4UNC9_9FLAO</name>
<dbReference type="AlphaFoldDB" id="A0A1M4UNC9"/>
<evidence type="ECO:0000259" key="4">
    <source>
        <dbReference type="SMART" id="SM00421"/>
    </source>
</evidence>
<dbReference type="InterPro" id="IPR000792">
    <property type="entry name" value="Tscrpt_reg_LuxR_C"/>
</dbReference>
<dbReference type="GO" id="GO:0003677">
    <property type="term" value="F:DNA binding"/>
    <property type="evidence" value="ECO:0007669"/>
    <property type="project" value="InterPro"/>
</dbReference>
<dbReference type="SMART" id="SM00421">
    <property type="entry name" value="HTH_LUXR"/>
    <property type="match status" value="1"/>
</dbReference>
<protein>
    <submittedName>
        <fullName evidence="5">Y_Y_Y domain-containing protein</fullName>
    </submittedName>
</protein>
<organism evidence="5 6">
    <name type="scientific">Psychroflexus salarius</name>
    <dbReference type="NCBI Taxonomy" id="1155689"/>
    <lineage>
        <taxon>Bacteria</taxon>
        <taxon>Pseudomonadati</taxon>
        <taxon>Bacteroidota</taxon>
        <taxon>Flavobacteriia</taxon>
        <taxon>Flavobacteriales</taxon>
        <taxon>Flavobacteriaceae</taxon>
        <taxon>Psychroflexus</taxon>
    </lineage>
</organism>
<dbReference type="SUPFAM" id="SSF46894">
    <property type="entry name" value="C-terminal effector domain of the bipartite response regulators"/>
    <property type="match status" value="1"/>
</dbReference>
<dbReference type="RefSeq" id="WP_073192484.1">
    <property type="nucleotide sequence ID" value="NZ_FQTW01000003.1"/>
</dbReference>
<evidence type="ECO:0000313" key="5">
    <source>
        <dbReference type="EMBL" id="SHE58271.1"/>
    </source>
</evidence>
<keyword evidence="2" id="KW-0472">Membrane</keyword>
<dbReference type="InterPro" id="IPR016032">
    <property type="entry name" value="Sig_transdc_resp-reg_C-effctor"/>
</dbReference>
<feature type="domain" description="HTH luxR-type" evidence="4">
    <location>
        <begin position="871"/>
        <end position="928"/>
    </location>
</feature>
<dbReference type="Pfam" id="PF07495">
    <property type="entry name" value="Y_Y_Y"/>
    <property type="match status" value="1"/>
</dbReference>
<keyword evidence="3" id="KW-0732">Signal</keyword>
<evidence type="ECO:0000256" key="1">
    <source>
        <dbReference type="SAM" id="Coils"/>
    </source>
</evidence>
<feature type="transmembrane region" description="Helical" evidence="2">
    <location>
        <begin position="733"/>
        <end position="751"/>
    </location>
</feature>
<dbReference type="InterPro" id="IPR011123">
    <property type="entry name" value="Y_Y_Y"/>
</dbReference>
<evidence type="ECO:0000256" key="3">
    <source>
        <dbReference type="SAM" id="SignalP"/>
    </source>
</evidence>
<keyword evidence="2" id="KW-1133">Transmembrane helix</keyword>
<reference evidence="5 6" key="1">
    <citation type="submission" date="2016-11" db="EMBL/GenBank/DDBJ databases">
        <authorList>
            <person name="Jaros S."/>
            <person name="Januszkiewicz K."/>
            <person name="Wedrychowicz H."/>
        </authorList>
    </citation>
    <scope>NUCLEOTIDE SEQUENCE [LARGE SCALE GENOMIC DNA]</scope>
    <source>
        <strain evidence="5 6">DSM 25661</strain>
    </source>
</reference>
<dbReference type="Gene3D" id="1.10.10.10">
    <property type="entry name" value="Winged helix-like DNA-binding domain superfamily/Winged helix DNA-binding domain"/>
    <property type="match status" value="1"/>
</dbReference>